<evidence type="ECO:0000256" key="9">
    <source>
        <dbReference type="SAM" id="Phobius"/>
    </source>
</evidence>
<dbReference type="Gene3D" id="3.30.200.20">
    <property type="entry name" value="Phosphorylase Kinase, domain 1"/>
    <property type="match status" value="1"/>
</dbReference>
<proteinExistence type="predicted"/>
<keyword evidence="5 11" id="KW-0418">Kinase</keyword>
<evidence type="ECO:0000256" key="2">
    <source>
        <dbReference type="ARBA" id="ARBA00022527"/>
    </source>
</evidence>
<comment type="catalytic activity">
    <reaction evidence="7">
        <text>L-threonyl-[protein] + ATP = O-phospho-L-threonyl-[protein] + ADP + H(+)</text>
        <dbReference type="Rhea" id="RHEA:46608"/>
        <dbReference type="Rhea" id="RHEA-COMP:11060"/>
        <dbReference type="Rhea" id="RHEA-COMP:11605"/>
        <dbReference type="ChEBI" id="CHEBI:15378"/>
        <dbReference type="ChEBI" id="CHEBI:30013"/>
        <dbReference type="ChEBI" id="CHEBI:30616"/>
        <dbReference type="ChEBI" id="CHEBI:61977"/>
        <dbReference type="ChEBI" id="CHEBI:456216"/>
        <dbReference type="EC" id="2.7.11.1"/>
    </reaction>
</comment>
<evidence type="ECO:0000256" key="4">
    <source>
        <dbReference type="ARBA" id="ARBA00022741"/>
    </source>
</evidence>
<dbReference type="EC" id="2.7.11.1" evidence="1"/>
<dbReference type="InterPro" id="IPR007890">
    <property type="entry name" value="CHASE2"/>
</dbReference>
<feature type="transmembrane region" description="Helical" evidence="9">
    <location>
        <begin position="382"/>
        <end position="404"/>
    </location>
</feature>
<keyword evidence="12" id="KW-1185">Reference proteome</keyword>
<name>A0A1Z4LI22_9CYAN</name>
<gene>
    <name evidence="11" type="ORF">NIES267_02990</name>
</gene>
<keyword evidence="6" id="KW-0067">ATP-binding</keyword>
<dbReference type="Pfam" id="PF05226">
    <property type="entry name" value="CHASE2"/>
    <property type="match status" value="1"/>
</dbReference>
<dbReference type="Gene3D" id="1.10.510.10">
    <property type="entry name" value="Transferase(Phosphotransferase) domain 1"/>
    <property type="match status" value="1"/>
</dbReference>
<sequence>MIRRLLDNFRAAFLNNKPGALSERDDTQAPLVTDATRDNSIQDSTPISWWRTIFVTSLGVTVLVLGARELGWLQRWELRAYDQMMLMRPPEAQDDRILLVTVTQKDLQKYGDSLRHETVNQLLKKIQYYQPRVIGLQIKRPQQTNLSEGIRKDNIIAACVFTSMGQPEIPPPPNFPEENIAFSDLIPDNTFDQVVRRGLLFQRPIENSKCDTDVSFSSILATKYLEKIDIRAKHKIENKTFYFGNTPFPRLQANSGGYINIENEGYQILINYRNHRNVAKSVSLNQVLTDKINPNLIKDRLVIIGESARRLDAGRLTPYSSFREPNTVPRVVIHAQLTSQLISAVLDNRPLIWYFPEWLEAVWTLGWSLFGAILAWKVRRPVFLLIISGITVSGLIIICYGLIIQAGWVPVVPPGLALVFTGIGVLGYTSYQTQQQTKVILLEVEKQKDAIEQLNTLLNEASGIQDAPRIQPIAAANISTSSTNLLSNRYRITRVLAQGGFGCTYLAKDTQRPGLPTCVVKQLMPARRDTRFLQVARRLFDSEAEILELLGKHNQIPELYAFFEEEKEFYLVQQFIPGHPLTDELPPHKNIRSEAEVTSMLKELLEILAFIHQRQVIHRDIKPANIIRCNQDNRLVLIDFGAVKLMQPQSKEQTELATIAIGTRGYTPPEQFAGHPRLSSDIYALGMIAIQSLTGLLPHELQPNSDTGNVEWKEWAKVSDKLAAILDKMVRYHASERYKSAVEALEDLNQ</sequence>
<reference evidence="11 12" key="1">
    <citation type="submission" date="2017-06" db="EMBL/GenBank/DDBJ databases">
        <title>Genome sequencing of cyanobaciteial culture collection at National Institute for Environmental Studies (NIES).</title>
        <authorList>
            <person name="Hirose Y."/>
            <person name="Shimura Y."/>
            <person name="Fujisawa T."/>
            <person name="Nakamura Y."/>
            <person name="Kawachi M."/>
        </authorList>
    </citation>
    <scope>NUCLEOTIDE SEQUENCE [LARGE SCALE GENOMIC DNA]</scope>
    <source>
        <strain evidence="11 12">NIES-267</strain>
    </source>
</reference>
<evidence type="ECO:0000256" key="1">
    <source>
        <dbReference type="ARBA" id="ARBA00012513"/>
    </source>
</evidence>
<dbReference type="InterPro" id="IPR000719">
    <property type="entry name" value="Prot_kinase_dom"/>
</dbReference>
<dbReference type="Proteomes" id="UP000218418">
    <property type="component" value="Chromosome"/>
</dbReference>
<keyword evidence="9" id="KW-0472">Membrane</keyword>
<protein>
    <recommendedName>
        <fullName evidence="1">non-specific serine/threonine protein kinase</fullName>
        <ecNumber evidence="1">2.7.11.1</ecNumber>
    </recommendedName>
</protein>
<evidence type="ECO:0000256" key="5">
    <source>
        <dbReference type="ARBA" id="ARBA00022777"/>
    </source>
</evidence>
<dbReference type="CDD" id="cd14014">
    <property type="entry name" value="STKc_PknB_like"/>
    <property type="match status" value="1"/>
</dbReference>
<keyword evidence="3" id="KW-0808">Transferase</keyword>
<dbReference type="AlphaFoldDB" id="A0A1Z4LI22"/>
<dbReference type="SMART" id="SM00220">
    <property type="entry name" value="S_TKc"/>
    <property type="match status" value="1"/>
</dbReference>
<dbReference type="SUPFAM" id="SSF56112">
    <property type="entry name" value="Protein kinase-like (PK-like)"/>
    <property type="match status" value="1"/>
</dbReference>
<dbReference type="InterPro" id="IPR011009">
    <property type="entry name" value="Kinase-like_dom_sf"/>
</dbReference>
<dbReference type="OrthoDB" id="440474at2"/>
<organism evidence="11 12">
    <name type="scientific">Calothrix parasitica NIES-267</name>
    <dbReference type="NCBI Taxonomy" id="1973488"/>
    <lineage>
        <taxon>Bacteria</taxon>
        <taxon>Bacillati</taxon>
        <taxon>Cyanobacteriota</taxon>
        <taxon>Cyanophyceae</taxon>
        <taxon>Nostocales</taxon>
        <taxon>Calotrichaceae</taxon>
        <taxon>Calothrix</taxon>
    </lineage>
</organism>
<keyword evidence="4" id="KW-0547">Nucleotide-binding</keyword>
<accession>A0A1Z4LI22</accession>
<evidence type="ECO:0000256" key="8">
    <source>
        <dbReference type="ARBA" id="ARBA00048679"/>
    </source>
</evidence>
<keyword evidence="9" id="KW-0812">Transmembrane</keyword>
<feature type="transmembrane region" description="Helical" evidence="9">
    <location>
        <begin position="358"/>
        <end position="376"/>
    </location>
</feature>
<dbReference type="PROSITE" id="PS50011">
    <property type="entry name" value="PROTEIN_KINASE_DOM"/>
    <property type="match status" value="1"/>
</dbReference>
<feature type="transmembrane region" description="Helical" evidence="9">
    <location>
        <begin position="411"/>
        <end position="431"/>
    </location>
</feature>
<evidence type="ECO:0000256" key="3">
    <source>
        <dbReference type="ARBA" id="ARBA00022679"/>
    </source>
</evidence>
<dbReference type="EMBL" id="AP018227">
    <property type="protein sequence ID" value="BAY80834.1"/>
    <property type="molecule type" value="Genomic_DNA"/>
</dbReference>
<feature type="domain" description="Protein kinase" evidence="10">
    <location>
        <begin position="490"/>
        <end position="750"/>
    </location>
</feature>
<keyword evidence="9" id="KW-1133">Transmembrane helix</keyword>
<evidence type="ECO:0000313" key="12">
    <source>
        <dbReference type="Proteomes" id="UP000218418"/>
    </source>
</evidence>
<dbReference type="GO" id="GO:0005524">
    <property type="term" value="F:ATP binding"/>
    <property type="evidence" value="ECO:0007669"/>
    <property type="project" value="UniProtKB-KW"/>
</dbReference>
<evidence type="ECO:0000256" key="7">
    <source>
        <dbReference type="ARBA" id="ARBA00047899"/>
    </source>
</evidence>
<evidence type="ECO:0000259" key="10">
    <source>
        <dbReference type="PROSITE" id="PS50011"/>
    </source>
</evidence>
<dbReference type="PANTHER" id="PTHR24363">
    <property type="entry name" value="SERINE/THREONINE PROTEIN KINASE"/>
    <property type="match status" value="1"/>
</dbReference>
<dbReference type="SMART" id="SM01080">
    <property type="entry name" value="CHASE2"/>
    <property type="match status" value="1"/>
</dbReference>
<dbReference type="GO" id="GO:0004674">
    <property type="term" value="F:protein serine/threonine kinase activity"/>
    <property type="evidence" value="ECO:0007669"/>
    <property type="project" value="UniProtKB-KW"/>
</dbReference>
<evidence type="ECO:0000256" key="6">
    <source>
        <dbReference type="ARBA" id="ARBA00022840"/>
    </source>
</evidence>
<evidence type="ECO:0000313" key="11">
    <source>
        <dbReference type="EMBL" id="BAY80834.1"/>
    </source>
</evidence>
<comment type="catalytic activity">
    <reaction evidence="8">
        <text>L-seryl-[protein] + ATP = O-phospho-L-seryl-[protein] + ADP + H(+)</text>
        <dbReference type="Rhea" id="RHEA:17989"/>
        <dbReference type="Rhea" id="RHEA-COMP:9863"/>
        <dbReference type="Rhea" id="RHEA-COMP:11604"/>
        <dbReference type="ChEBI" id="CHEBI:15378"/>
        <dbReference type="ChEBI" id="CHEBI:29999"/>
        <dbReference type="ChEBI" id="CHEBI:30616"/>
        <dbReference type="ChEBI" id="CHEBI:83421"/>
        <dbReference type="ChEBI" id="CHEBI:456216"/>
        <dbReference type="EC" id="2.7.11.1"/>
    </reaction>
</comment>
<dbReference type="PANTHER" id="PTHR24363:SF0">
    <property type="entry name" value="SERINE_THREONINE KINASE LIKE DOMAIN CONTAINING 1"/>
    <property type="match status" value="1"/>
</dbReference>
<dbReference type="Pfam" id="PF00069">
    <property type="entry name" value="Pkinase"/>
    <property type="match status" value="1"/>
</dbReference>
<keyword evidence="2 11" id="KW-0723">Serine/threonine-protein kinase</keyword>